<evidence type="ECO:0000313" key="4">
    <source>
        <dbReference type="EMBL" id="MCC5465482.1"/>
    </source>
</evidence>
<dbReference type="Proteomes" id="UP001165492">
    <property type="component" value="Unassembled WGS sequence"/>
</dbReference>
<dbReference type="InterPro" id="IPR029056">
    <property type="entry name" value="Ribokinase-like"/>
</dbReference>
<keyword evidence="1" id="KW-0808">Transferase</keyword>
<dbReference type="EMBL" id="JAJHJB010000009">
    <property type="protein sequence ID" value="MCC5465482.1"/>
    <property type="molecule type" value="Genomic_DNA"/>
</dbReference>
<comment type="caution">
    <text evidence="4">The sequence shown here is derived from an EMBL/GenBank/DDBJ whole genome shotgun (WGS) entry which is preliminary data.</text>
</comment>
<dbReference type="Pfam" id="PF00294">
    <property type="entry name" value="PfkB"/>
    <property type="match status" value="1"/>
</dbReference>
<dbReference type="GO" id="GO:0016301">
    <property type="term" value="F:kinase activity"/>
    <property type="evidence" value="ECO:0007669"/>
    <property type="project" value="UniProtKB-KW"/>
</dbReference>
<gene>
    <name evidence="4" type="ORF">LMF89_08920</name>
</gene>
<reference evidence="4" key="1">
    <citation type="submission" date="2021-11" db="EMBL/GenBank/DDBJ databases">
        <title>Description of a new species Pelosinus isolated from the bottom sediments of Lake Baikal.</title>
        <authorList>
            <person name="Zakharyuk A."/>
        </authorList>
    </citation>
    <scope>NUCLEOTIDE SEQUENCE</scope>
    <source>
        <strain evidence="4">Bkl1</strain>
    </source>
</reference>
<proteinExistence type="predicted"/>
<dbReference type="InterPro" id="IPR002173">
    <property type="entry name" value="Carboh/pur_kinase_PfkB_CS"/>
</dbReference>
<organism evidence="4 5">
    <name type="scientific">Pelosinus baikalensis</name>
    <dbReference type="NCBI Taxonomy" id="2892015"/>
    <lineage>
        <taxon>Bacteria</taxon>
        <taxon>Bacillati</taxon>
        <taxon>Bacillota</taxon>
        <taxon>Negativicutes</taxon>
        <taxon>Selenomonadales</taxon>
        <taxon>Sporomusaceae</taxon>
        <taxon>Pelosinus</taxon>
    </lineage>
</organism>
<evidence type="ECO:0000256" key="1">
    <source>
        <dbReference type="ARBA" id="ARBA00022679"/>
    </source>
</evidence>
<sequence>MYSTQGIQDIPAFEMRCVDSIGAGDGFVAGFLVGQLRGLNDYKSGEIANAVGGLAVTVLVDIEGYPTQEELDNFIRKHPVVDR</sequence>
<evidence type="ECO:0000256" key="2">
    <source>
        <dbReference type="ARBA" id="ARBA00022777"/>
    </source>
</evidence>
<feature type="domain" description="Carbohydrate kinase PfkB" evidence="3">
    <location>
        <begin position="5"/>
        <end position="66"/>
    </location>
</feature>
<keyword evidence="2 4" id="KW-0418">Kinase</keyword>
<dbReference type="PROSITE" id="PS00584">
    <property type="entry name" value="PFKB_KINASES_2"/>
    <property type="match status" value="1"/>
</dbReference>
<keyword evidence="5" id="KW-1185">Reference proteome</keyword>
<protein>
    <submittedName>
        <fullName evidence="4">Carbohydrate kinase family protein</fullName>
    </submittedName>
</protein>
<evidence type="ECO:0000259" key="3">
    <source>
        <dbReference type="Pfam" id="PF00294"/>
    </source>
</evidence>
<name>A0ABS8HTN6_9FIRM</name>
<evidence type="ECO:0000313" key="5">
    <source>
        <dbReference type="Proteomes" id="UP001165492"/>
    </source>
</evidence>
<dbReference type="InterPro" id="IPR011611">
    <property type="entry name" value="PfkB_dom"/>
</dbReference>
<accession>A0ABS8HTN6</accession>
<dbReference type="Gene3D" id="3.40.1190.20">
    <property type="match status" value="1"/>
</dbReference>
<dbReference type="SUPFAM" id="SSF53613">
    <property type="entry name" value="Ribokinase-like"/>
    <property type="match status" value="1"/>
</dbReference>